<name>A0AAE0JWX6_9PEZI</name>
<dbReference type="InterPro" id="IPR010730">
    <property type="entry name" value="HET"/>
</dbReference>
<dbReference type="PANTHER" id="PTHR10622">
    <property type="entry name" value="HET DOMAIN-CONTAINING PROTEIN"/>
    <property type="match status" value="1"/>
</dbReference>
<keyword evidence="3" id="KW-1185">Reference proteome</keyword>
<dbReference type="Pfam" id="PF06985">
    <property type="entry name" value="HET"/>
    <property type="match status" value="1"/>
</dbReference>
<sequence>MRLLNVETFRLEEFFGIDPPPYVILSHTWGKDDEEVSHRDFLDGKLDLPATRPIKLSGCCQQAQDDGYHYVWIDTCCIDKTNSVELQEAINSMFRWYREAQICYAYLADVPAGHDPEDPESAFSSSRWFIRGWTLQELLASLNLRFYDSD</sequence>
<evidence type="ECO:0000313" key="3">
    <source>
        <dbReference type="Proteomes" id="UP001287356"/>
    </source>
</evidence>
<proteinExistence type="predicted"/>
<dbReference type="AlphaFoldDB" id="A0AAE0JWX6"/>
<comment type="caution">
    <text evidence="2">The sequence shown here is derived from an EMBL/GenBank/DDBJ whole genome shotgun (WGS) entry which is preliminary data.</text>
</comment>
<reference evidence="2" key="2">
    <citation type="submission" date="2023-06" db="EMBL/GenBank/DDBJ databases">
        <authorList>
            <consortium name="Lawrence Berkeley National Laboratory"/>
            <person name="Haridas S."/>
            <person name="Hensen N."/>
            <person name="Bonometti L."/>
            <person name="Westerberg I."/>
            <person name="Brannstrom I.O."/>
            <person name="Guillou S."/>
            <person name="Cros-Aarteil S."/>
            <person name="Calhoun S."/>
            <person name="Kuo A."/>
            <person name="Mondo S."/>
            <person name="Pangilinan J."/>
            <person name="Riley R."/>
            <person name="Labutti K."/>
            <person name="Andreopoulos B."/>
            <person name="Lipzen A."/>
            <person name="Chen C."/>
            <person name="Yanf M."/>
            <person name="Daum C."/>
            <person name="Ng V."/>
            <person name="Clum A."/>
            <person name="Steindorff A."/>
            <person name="Ohm R."/>
            <person name="Martin F."/>
            <person name="Silar P."/>
            <person name="Natvig D."/>
            <person name="Lalanne C."/>
            <person name="Gautier V."/>
            <person name="Ament-Velasquez S.L."/>
            <person name="Kruys A."/>
            <person name="Hutchinson M.I."/>
            <person name="Powell A.J."/>
            <person name="Barry K."/>
            <person name="Miller A.N."/>
            <person name="Grigoriev I.V."/>
            <person name="Debuchy R."/>
            <person name="Gladieux P."/>
            <person name="Thoren M.H."/>
            <person name="Johannesson H."/>
        </authorList>
    </citation>
    <scope>NUCLEOTIDE SEQUENCE</scope>
    <source>
        <strain evidence="2">CBS 958.72</strain>
    </source>
</reference>
<dbReference type="Proteomes" id="UP001287356">
    <property type="component" value="Unassembled WGS sequence"/>
</dbReference>
<dbReference type="PANTHER" id="PTHR10622:SF10">
    <property type="entry name" value="HET DOMAIN-CONTAINING PROTEIN"/>
    <property type="match status" value="1"/>
</dbReference>
<reference evidence="2" key="1">
    <citation type="journal article" date="2023" name="Mol. Phylogenet. Evol.">
        <title>Genome-scale phylogeny and comparative genomics of the fungal order Sordariales.</title>
        <authorList>
            <person name="Hensen N."/>
            <person name="Bonometti L."/>
            <person name="Westerberg I."/>
            <person name="Brannstrom I.O."/>
            <person name="Guillou S."/>
            <person name="Cros-Aarteil S."/>
            <person name="Calhoun S."/>
            <person name="Haridas S."/>
            <person name="Kuo A."/>
            <person name="Mondo S."/>
            <person name="Pangilinan J."/>
            <person name="Riley R."/>
            <person name="LaButti K."/>
            <person name="Andreopoulos B."/>
            <person name="Lipzen A."/>
            <person name="Chen C."/>
            <person name="Yan M."/>
            <person name="Daum C."/>
            <person name="Ng V."/>
            <person name="Clum A."/>
            <person name="Steindorff A."/>
            <person name="Ohm R.A."/>
            <person name="Martin F."/>
            <person name="Silar P."/>
            <person name="Natvig D.O."/>
            <person name="Lalanne C."/>
            <person name="Gautier V."/>
            <person name="Ament-Velasquez S.L."/>
            <person name="Kruys A."/>
            <person name="Hutchinson M.I."/>
            <person name="Powell A.J."/>
            <person name="Barry K."/>
            <person name="Miller A.N."/>
            <person name="Grigoriev I.V."/>
            <person name="Debuchy R."/>
            <person name="Gladieux P."/>
            <person name="Hiltunen Thoren M."/>
            <person name="Johannesson H."/>
        </authorList>
    </citation>
    <scope>NUCLEOTIDE SEQUENCE</scope>
    <source>
        <strain evidence="2">CBS 958.72</strain>
    </source>
</reference>
<organism evidence="2 3">
    <name type="scientific">Lasiosphaeria ovina</name>
    <dbReference type="NCBI Taxonomy" id="92902"/>
    <lineage>
        <taxon>Eukaryota</taxon>
        <taxon>Fungi</taxon>
        <taxon>Dikarya</taxon>
        <taxon>Ascomycota</taxon>
        <taxon>Pezizomycotina</taxon>
        <taxon>Sordariomycetes</taxon>
        <taxon>Sordariomycetidae</taxon>
        <taxon>Sordariales</taxon>
        <taxon>Lasiosphaeriaceae</taxon>
        <taxon>Lasiosphaeria</taxon>
    </lineage>
</organism>
<protein>
    <submittedName>
        <fullName evidence="2">Heterokaryon incompatibility protein-domain-containing protein</fullName>
    </submittedName>
</protein>
<dbReference type="EMBL" id="JAULSN010000008">
    <property type="protein sequence ID" value="KAK3365868.1"/>
    <property type="molecule type" value="Genomic_DNA"/>
</dbReference>
<gene>
    <name evidence="2" type="ORF">B0T24DRAFT_637086</name>
</gene>
<accession>A0AAE0JWX6</accession>
<evidence type="ECO:0000313" key="2">
    <source>
        <dbReference type="EMBL" id="KAK3365868.1"/>
    </source>
</evidence>
<evidence type="ECO:0000259" key="1">
    <source>
        <dbReference type="Pfam" id="PF06985"/>
    </source>
</evidence>
<feature type="domain" description="Heterokaryon incompatibility" evidence="1">
    <location>
        <begin position="22"/>
        <end position="109"/>
    </location>
</feature>